<organism evidence="2 3">
    <name type="scientific">Paramecium pentaurelia</name>
    <dbReference type="NCBI Taxonomy" id="43138"/>
    <lineage>
        <taxon>Eukaryota</taxon>
        <taxon>Sar</taxon>
        <taxon>Alveolata</taxon>
        <taxon>Ciliophora</taxon>
        <taxon>Intramacronucleata</taxon>
        <taxon>Oligohymenophorea</taxon>
        <taxon>Peniculida</taxon>
        <taxon>Parameciidae</taxon>
        <taxon>Paramecium</taxon>
    </lineage>
</organism>
<dbReference type="AlphaFoldDB" id="A0A8S1UDK3"/>
<sequence>MINPISIVVRVLQKQVQIEKIILFISGNTMTFQIIAYQGYNNFMHKASLRQVIQYMMTYVLKMKHFSIFMITKKINQKLNDFTITSIKQITQSLIIFQKMVQQSFSYFYNISQKIFIDMDLFYFILNLETKNFFNMLRSQLFKIKKYSDIMNLQNQQLFQCKLIYMNTTITLLLQQSIIANLKLQQQTKTLILTFFNDQELYIKLEITPLRLLSFLSFQVLIKCLFIYQLNIAIFYFQFYNYIDIISTDGSFFKLFPLIKYGDNNLNQIQVQIETELPQQNALSSDFSISSNKENGVELRIQIKNQCFQLYPLMNSSMIPIQKNVNLKLYISDIFYGLINNLTLLKNSNIILNGPFQFQKELQFKNDVLMILQQNISFYLYSFHFLQQFFEIFKLDMNQLYMNWDEIQQNFELLAQNEILLQNSIFLYQINTYNVVQKSFVLFSNLYILII</sequence>
<protein>
    <recommendedName>
        <fullName evidence="4">Transmembrane protein</fullName>
    </recommendedName>
</protein>
<evidence type="ECO:0000313" key="3">
    <source>
        <dbReference type="Proteomes" id="UP000689195"/>
    </source>
</evidence>
<dbReference type="OrthoDB" id="10680170at2759"/>
<feature type="transmembrane region" description="Helical" evidence="1">
    <location>
        <begin position="21"/>
        <end position="40"/>
    </location>
</feature>
<dbReference type="Proteomes" id="UP000689195">
    <property type="component" value="Unassembled WGS sequence"/>
</dbReference>
<evidence type="ECO:0000313" key="2">
    <source>
        <dbReference type="EMBL" id="CAD8161809.1"/>
    </source>
</evidence>
<dbReference type="EMBL" id="CAJJDO010000037">
    <property type="protein sequence ID" value="CAD8161809.1"/>
    <property type="molecule type" value="Genomic_DNA"/>
</dbReference>
<keyword evidence="1" id="KW-0472">Membrane</keyword>
<keyword evidence="1" id="KW-1133">Transmembrane helix</keyword>
<keyword evidence="1" id="KW-0812">Transmembrane</keyword>
<evidence type="ECO:0000256" key="1">
    <source>
        <dbReference type="SAM" id="Phobius"/>
    </source>
</evidence>
<evidence type="ECO:0008006" key="4">
    <source>
        <dbReference type="Google" id="ProtNLM"/>
    </source>
</evidence>
<reference evidence="2" key="1">
    <citation type="submission" date="2021-01" db="EMBL/GenBank/DDBJ databases">
        <authorList>
            <consortium name="Genoscope - CEA"/>
            <person name="William W."/>
        </authorList>
    </citation>
    <scope>NUCLEOTIDE SEQUENCE</scope>
</reference>
<proteinExistence type="predicted"/>
<accession>A0A8S1UDK3</accession>
<gene>
    <name evidence="2" type="ORF">PPENT_87.1.T0370035</name>
</gene>
<name>A0A8S1UDK3_9CILI</name>
<comment type="caution">
    <text evidence="2">The sequence shown here is derived from an EMBL/GenBank/DDBJ whole genome shotgun (WGS) entry which is preliminary data.</text>
</comment>
<keyword evidence="3" id="KW-1185">Reference proteome</keyword>